<dbReference type="GO" id="GO:0004489">
    <property type="term" value="F:methylenetetrahydrofolate reductase [NAD(P)H] activity"/>
    <property type="evidence" value="ECO:0007669"/>
    <property type="project" value="InterPro"/>
</dbReference>
<dbReference type="InterPro" id="IPR003171">
    <property type="entry name" value="Mehydrof_redctse-like"/>
</dbReference>
<dbReference type="SUPFAM" id="SSF51730">
    <property type="entry name" value="FAD-linked oxidoreductase"/>
    <property type="match status" value="1"/>
</dbReference>
<protein>
    <submittedName>
        <fullName evidence="6">Uncharacterized protein</fullName>
    </submittedName>
</protein>
<organism evidence="6">
    <name type="scientific">marine metagenome</name>
    <dbReference type="NCBI Taxonomy" id="408172"/>
    <lineage>
        <taxon>unclassified sequences</taxon>
        <taxon>metagenomes</taxon>
        <taxon>ecological metagenomes</taxon>
    </lineage>
</organism>
<dbReference type="EMBL" id="UINC01000294">
    <property type="protein sequence ID" value="SUZ52773.1"/>
    <property type="molecule type" value="Genomic_DNA"/>
</dbReference>
<dbReference type="Pfam" id="PF02219">
    <property type="entry name" value="MTHFR"/>
    <property type="match status" value="1"/>
</dbReference>
<gene>
    <name evidence="6" type="ORF">METZ01_LOCUS5627</name>
</gene>
<evidence type="ECO:0000256" key="2">
    <source>
        <dbReference type="ARBA" id="ARBA00004777"/>
    </source>
</evidence>
<keyword evidence="5" id="KW-0560">Oxidoreductase</keyword>
<dbReference type="Gene3D" id="3.20.20.220">
    <property type="match status" value="1"/>
</dbReference>
<evidence type="ECO:0000256" key="5">
    <source>
        <dbReference type="ARBA" id="ARBA00023002"/>
    </source>
</evidence>
<dbReference type="UniPathway" id="UPA00193"/>
<name>A0A381NGX3_9ZZZZ</name>
<dbReference type="GO" id="GO:0035999">
    <property type="term" value="P:tetrahydrofolate interconversion"/>
    <property type="evidence" value="ECO:0007669"/>
    <property type="project" value="UniProtKB-UniPathway"/>
</dbReference>
<sequence length="315" mass="36021">MRIRDKIKRPRRPVVAYEILPPREKDGTLNSYAETISSLLSQTHIDAINIPEVREEERQGDKPVKSLARAEPREFGQLLQDIVGVEAIVNRVVVHQVLEEELRWVEETNKKYEIENLIVVGGESHKVDYPGPSVKEALKTITGQINSNGGNILCGGISIPRRKKESKNLIKKSQYGAEFFTTQVLYDASKIMKMISHYQRRCQELNTFPRRVLLSFAPVSSQKNIDFLKWLGVDIPADTEKYLNGRPGAMIDRSLDVAIEILNDTLDHIIKNKLVVPIGLNVEHIMSYNFQSSVEMLQELARIYREFCIKADFYV</sequence>
<reference evidence="6" key="1">
    <citation type="submission" date="2018-05" db="EMBL/GenBank/DDBJ databases">
        <authorList>
            <person name="Lanie J.A."/>
            <person name="Ng W.-L."/>
            <person name="Kazmierczak K.M."/>
            <person name="Andrzejewski T.M."/>
            <person name="Davidsen T.M."/>
            <person name="Wayne K.J."/>
            <person name="Tettelin H."/>
            <person name="Glass J.I."/>
            <person name="Rusch D."/>
            <person name="Podicherti R."/>
            <person name="Tsui H.-C.T."/>
            <person name="Winkler M.E."/>
        </authorList>
    </citation>
    <scope>NUCLEOTIDE SEQUENCE</scope>
</reference>
<dbReference type="AlphaFoldDB" id="A0A381NGX3"/>
<evidence type="ECO:0000313" key="6">
    <source>
        <dbReference type="EMBL" id="SUZ52773.1"/>
    </source>
</evidence>
<accession>A0A381NGX3</accession>
<evidence type="ECO:0000256" key="1">
    <source>
        <dbReference type="ARBA" id="ARBA00001974"/>
    </source>
</evidence>
<comment type="cofactor">
    <cofactor evidence="1">
        <name>FAD</name>
        <dbReference type="ChEBI" id="CHEBI:57692"/>
    </cofactor>
</comment>
<keyword evidence="3" id="KW-0285">Flavoprotein</keyword>
<evidence type="ECO:0000256" key="4">
    <source>
        <dbReference type="ARBA" id="ARBA00022827"/>
    </source>
</evidence>
<dbReference type="InterPro" id="IPR029041">
    <property type="entry name" value="FAD-linked_oxidoreductase-like"/>
</dbReference>
<proteinExistence type="predicted"/>
<evidence type="ECO:0000256" key="3">
    <source>
        <dbReference type="ARBA" id="ARBA00022630"/>
    </source>
</evidence>
<dbReference type="GO" id="GO:0006555">
    <property type="term" value="P:methionine metabolic process"/>
    <property type="evidence" value="ECO:0007669"/>
    <property type="project" value="InterPro"/>
</dbReference>
<keyword evidence="4" id="KW-0274">FAD</keyword>
<comment type="pathway">
    <text evidence="2">One-carbon metabolism; tetrahydrofolate interconversion.</text>
</comment>